<feature type="compositionally biased region" description="Polar residues" evidence="2">
    <location>
        <begin position="915"/>
        <end position="945"/>
    </location>
</feature>
<evidence type="ECO:0000313" key="4">
    <source>
        <dbReference type="Proteomes" id="UP000799439"/>
    </source>
</evidence>
<feature type="compositionally biased region" description="Polar residues" evidence="2">
    <location>
        <begin position="1240"/>
        <end position="1252"/>
    </location>
</feature>
<feature type="compositionally biased region" description="Polar residues" evidence="2">
    <location>
        <begin position="303"/>
        <end position="318"/>
    </location>
</feature>
<feature type="compositionally biased region" description="Basic and acidic residues" evidence="2">
    <location>
        <begin position="133"/>
        <end position="148"/>
    </location>
</feature>
<feature type="compositionally biased region" description="Basic and acidic residues" evidence="2">
    <location>
        <begin position="1036"/>
        <end position="1052"/>
    </location>
</feature>
<keyword evidence="4" id="KW-1185">Reference proteome</keyword>
<feature type="compositionally biased region" description="Low complexity" evidence="2">
    <location>
        <begin position="1587"/>
        <end position="1607"/>
    </location>
</feature>
<name>A0A9P4MPD3_9PEZI</name>
<feature type="compositionally biased region" description="Low complexity" evidence="2">
    <location>
        <begin position="458"/>
        <end position="477"/>
    </location>
</feature>
<feature type="compositionally biased region" description="Basic and acidic residues" evidence="2">
    <location>
        <begin position="379"/>
        <end position="396"/>
    </location>
</feature>
<feature type="region of interest" description="Disordered" evidence="2">
    <location>
        <begin position="126"/>
        <end position="238"/>
    </location>
</feature>
<feature type="compositionally biased region" description="Polar residues" evidence="2">
    <location>
        <begin position="958"/>
        <end position="977"/>
    </location>
</feature>
<protein>
    <submittedName>
        <fullName evidence="3">Uncharacterized protein</fullName>
    </submittedName>
</protein>
<feature type="compositionally biased region" description="Polar residues" evidence="2">
    <location>
        <begin position="1336"/>
        <end position="1345"/>
    </location>
</feature>
<accession>A0A9P4MPD3</accession>
<comment type="caution">
    <text evidence="3">The sequence shown here is derived from an EMBL/GenBank/DDBJ whole genome shotgun (WGS) entry which is preliminary data.</text>
</comment>
<feature type="region of interest" description="Disordered" evidence="2">
    <location>
        <begin position="1021"/>
        <end position="1053"/>
    </location>
</feature>
<sequence length="1607" mass="175391">MKLFMQLLGLPKPSSLNSSSQLELPIVQRFLLPVDANATFKDVWKQAEDFVEANYPEGLRDDWVIKKLTTQNGPGADEYDLNSQYTVASIFDSDTDPNTRIVRIHTRYVDRETSIPVGSHLHVRGTKRAARGLQEETVKRRRAERERYGMPIDYLSPDHAVPSGENDTLLTPTPASVCKDDDGFKIPPRPPAVQGPRSSVLSPSGVAKKAQLDPKPDSRSQKELTPSKQRPTRSAVVGCQSRISADKDMTAVSYDANVVSTPVSRQPEPSVNESINRSSLAEDHSQLQMRQTQTTAEAQAEQDTPSNNYLERVLQQSLRRPGSYAGRANAHGSSRDSLVATTTEDASNGSDERPVPPRRPALAALAPHRGTPTSTSPREATKDLHESTGSRRDETPRSGSPHSAATTQNTTPLASTPDKQPLTTSVDRSRKHQDSVSTQTSSSLSSKAIVKPVKDSRSVQNSTRSSSGAKSTSTIAAGRASPRWNDEETMKLRDALASGKNPPSIAKSNIIPGRTLEGIRSKAAHLKSQEANRFRADSAPDLAAERPSTQATSPKPATRRPPASSSDQPVTSDDPNFLSQSTTGSATSVLETVPVLSEEDTGNLKGAILKQLTIPEIQKRFLPKHALEEVLNKVCQVKEELRNEKARSRIDEYRAERIRQEEEQGLRSTTNLEHFTTHEVDLLLAARIDGIDLEWIANKYFPRRDADQIKSRAQDLWLVAKKNAIENRKKSGASQGEVVRIQNAVTQRLAPQKQKVIAAMGSAVRGRIEARLQQIQRVDRKELDVQRSLILEEEECAKKDKEKDQRDVRELRSAQQKSACVVDGGRPGVRGEQASQRTFDARHTMRHYDAKCITGGHELATAVADGGPVAPELAISPAPSLATEIASNHRSNLFSALQSLERAGNSVGRVPQSQTLEASHTPFQNSSSSGQRRQKNQSDGQSVQTARPVATKSHEFNLDSSQSALSQTQDLSPTLSKSVRIRNESGDTTLHTSTAIDHVSSSTINEGNASHERTRQTFLNFPRLKGKQPAYQSELRTPERTDGISTMEKTRSSEVLVAATNEGVTALGSPFRTSPQRPQTSPAAHQDPGSSRRDPSGSSQKSVDEAAAQLYREADAARSTPSGESPQERRVALATKSRSLTEDGQAYINISDQSSIDEDDESESSEDSVVKGGENEIQVLSSQQPSRFVEDLAYREAVAREQQDARARSRWKKLSSKATPARQEIATGNAKGQRMLASPVRSQSHHNSQTDLNRAPEDEESADEEIVRFPHGLISPRKTSPLPNAPSLSPPQSSAKSSRPNSAAKSRDQHSPRIATQSSLGSLRPPFPSSGKVRSATATQTSPQKHNGLDVDIGGLGADHCSRARSRSKPAEKAVLSASFDVEPTQNRMGTEKPQKRGREQHVVEELNIEHRQNVQVPQSSPTPQTTGRKRAAGAVANQDNSQEQDNLLKRRKVDSRTLPAQPSGKTSAKKGRSAQVGVSASQPAQSTTAFHSRISQVNRSSGKQTGKIQEIFSDPIKARPLNSPKAKKPASGNFANHEWNKLAAGTRLWAEKQQAEHQRKELEAKAKLHADRKFMRKHGLEVSPHASDSAISESSESSSDSSSDGE</sequence>
<feature type="compositionally biased region" description="Polar residues" evidence="2">
    <location>
        <begin position="1477"/>
        <end position="1508"/>
    </location>
</feature>
<proteinExistence type="predicted"/>
<feature type="compositionally biased region" description="Polar residues" evidence="2">
    <location>
        <begin position="397"/>
        <end position="426"/>
    </location>
</feature>
<feature type="region of interest" description="Disordered" evidence="2">
    <location>
        <begin position="915"/>
        <end position="993"/>
    </location>
</feature>
<feature type="compositionally biased region" description="Low complexity" evidence="2">
    <location>
        <begin position="1280"/>
        <end position="1300"/>
    </location>
</feature>
<evidence type="ECO:0000256" key="1">
    <source>
        <dbReference type="SAM" id="Coils"/>
    </source>
</evidence>
<feature type="compositionally biased region" description="Low complexity" evidence="2">
    <location>
        <begin position="291"/>
        <end position="302"/>
    </location>
</feature>
<feature type="region of interest" description="Disordered" evidence="2">
    <location>
        <begin position="258"/>
        <end position="514"/>
    </location>
</feature>
<feature type="compositionally biased region" description="Polar residues" evidence="2">
    <location>
        <begin position="165"/>
        <end position="174"/>
    </location>
</feature>
<feature type="compositionally biased region" description="Polar residues" evidence="2">
    <location>
        <begin position="1414"/>
        <end position="1427"/>
    </location>
</feature>
<feature type="region of interest" description="Disordered" evidence="2">
    <location>
        <begin position="1575"/>
        <end position="1607"/>
    </location>
</feature>
<evidence type="ECO:0000313" key="3">
    <source>
        <dbReference type="EMBL" id="KAF2157124.1"/>
    </source>
</evidence>
<feature type="compositionally biased region" description="Acidic residues" evidence="2">
    <location>
        <begin position="1155"/>
        <end position="1166"/>
    </location>
</feature>
<feature type="compositionally biased region" description="Polar residues" evidence="2">
    <location>
        <begin position="563"/>
        <end position="585"/>
    </location>
</feature>
<feature type="coiled-coil region" evidence="1">
    <location>
        <begin position="624"/>
        <end position="663"/>
    </location>
</feature>
<evidence type="ECO:0000256" key="2">
    <source>
        <dbReference type="SAM" id="MobiDB-lite"/>
    </source>
</evidence>
<feature type="compositionally biased region" description="Basic and acidic residues" evidence="2">
    <location>
        <begin position="210"/>
        <end position="222"/>
    </location>
</feature>
<dbReference type="OrthoDB" id="6365676at2759"/>
<feature type="compositionally biased region" description="Basic and acidic residues" evidence="2">
    <location>
        <begin position="1188"/>
        <end position="1207"/>
    </location>
</feature>
<feature type="compositionally biased region" description="Polar residues" evidence="2">
    <location>
        <begin position="331"/>
        <end position="349"/>
    </location>
</feature>
<feature type="compositionally biased region" description="Polar residues" evidence="2">
    <location>
        <begin position="1071"/>
        <end position="1083"/>
    </location>
</feature>
<organism evidence="3 4">
    <name type="scientific">Myriangium duriaei CBS 260.36</name>
    <dbReference type="NCBI Taxonomy" id="1168546"/>
    <lineage>
        <taxon>Eukaryota</taxon>
        <taxon>Fungi</taxon>
        <taxon>Dikarya</taxon>
        <taxon>Ascomycota</taxon>
        <taxon>Pezizomycotina</taxon>
        <taxon>Dothideomycetes</taxon>
        <taxon>Dothideomycetidae</taxon>
        <taxon>Myriangiales</taxon>
        <taxon>Myriangiaceae</taxon>
        <taxon>Myriangium</taxon>
    </lineage>
</organism>
<feature type="region of interest" description="Disordered" evidence="2">
    <location>
        <begin position="1066"/>
        <end position="1540"/>
    </location>
</feature>
<dbReference type="Proteomes" id="UP000799439">
    <property type="component" value="Unassembled WGS sequence"/>
</dbReference>
<feature type="region of interest" description="Disordered" evidence="2">
    <location>
        <begin position="526"/>
        <end position="585"/>
    </location>
</feature>
<feature type="region of interest" description="Disordered" evidence="2">
    <location>
        <begin position="1550"/>
        <end position="1569"/>
    </location>
</feature>
<reference evidence="3" key="1">
    <citation type="journal article" date="2020" name="Stud. Mycol.">
        <title>101 Dothideomycetes genomes: a test case for predicting lifestyles and emergence of pathogens.</title>
        <authorList>
            <person name="Haridas S."/>
            <person name="Albert R."/>
            <person name="Binder M."/>
            <person name="Bloem J."/>
            <person name="Labutti K."/>
            <person name="Salamov A."/>
            <person name="Andreopoulos B."/>
            <person name="Baker S."/>
            <person name="Barry K."/>
            <person name="Bills G."/>
            <person name="Bluhm B."/>
            <person name="Cannon C."/>
            <person name="Castanera R."/>
            <person name="Culley D."/>
            <person name="Daum C."/>
            <person name="Ezra D."/>
            <person name="Gonzalez J."/>
            <person name="Henrissat B."/>
            <person name="Kuo A."/>
            <person name="Liang C."/>
            <person name="Lipzen A."/>
            <person name="Lutzoni F."/>
            <person name="Magnuson J."/>
            <person name="Mondo S."/>
            <person name="Nolan M."/>
            <person name="Ohm R."/>
            <person name="Pangilinan J."/>
            <person name="Park H.-J."/>
            <person name="Ramirez L."/>
            <person name="Alfaro M."/>
            <person name="Sun H."/>
            <person name="Tritt A."/>
            <person name="Yoshinaga Y."/>
            <person name="Zwiers L.-H."/>
            <person name="Turgeon B."/>
            <person name="Goodwin S."/>
            <person name="Spatafora J."/>
            <person name="Crous P."/>
            <person name="Grigoriev I."/>
        </authorList>
    </citation>
    <scope>NUCLEOTIDE SEQUENCE</scope>
    <source>
        <strain evidence="3">CBS 260.36</strain>
    </source>
</reference>
<keyword evidence="1" id="KW-0175">Coiled coil</keyword>
<feature type="compositionally biased region" description="Basic and acidic residues" evidence="2">
    <location>
        <begin position="484"/>
        <end position="494"/>
    </location>
</feature>
<feature type="compositionally biased region" description="Basic and acidic residues" evidence="2">
    <location>
        <begin position="1390"/>
        <end position="1413"/>
    </location>
</feature>
<gene>
    <name evidence="3" type="ORF">K461DRAFT_309294</name>
</gene>
<feature type="compositionally biased region" description="Basic and acidic residues" evidence="2">
    <location>
        <begin position="527"/>
        <end position="538"/>
    </location>
</feature>
<feature type="compositionally biased region" description="Polar residues" evidence="2">
    <location>
        <begin position="258"/>
        <end position="279"/>
    </location>
</feature>
<dbReference type="EMBL" id="ML996081">
    <property type="protein sequence ID" value="KAF2157124.1"/>
    <property type="molecule type" value="Genomic_DNA"/>
</dbReference>
<feature type="compositionally biased region" description="Low complexity" evidence="2">
    <location>
        <begin position="435"/>
        <end position="446"/>
    </location>
</feature>
<feature type="compositionally biased region" description="Low complexity" evidence="2">
    <location>
        <begin position="360"/>
        <end position="369"/>
    </location>
</feature>